<proteinExistence type="predicted"/>
<dbReference type="Gene3D" id="2.100.10.30">
    <property type="entry name" value="Jacalin-like lectin domain"/>
    <property type="match status" value="1"/>
</dbReference>
<comment type="caution">
    <text evidence="2">The sequence shown here is derived from an EMBL/GenBank/DDBJ whole genome shotgun (WGS) entry which is preliminary data.</text>
</comment>
<evidence type="ECO:0000313" key="2">
    <source>
        <dbReference type="EMBL" id="KAG7092675.1"/>
    </source>
</evidence>
<evidence type="ECO:0000259" key="1">
    <source>
        <dbReference type="PROSITE" id="PS51752"/>
    </source>
</evidence>
<feature type="domain" description="Jacalin-type lectin" evidence="1">
    <location>
        <begin position="48"/>
        <end position="196"/>
    </location>
</feature>
<dbReference type="AlphaFoldDB" id="A0A9P7USY4"/>
<dbReference type="GeneID" id="66078085"/>
<gene>
    <name evidence="2" type="ORF">E1B28_009009</name>
</gene>
<dbReference type="OrthoDB" id="40902at2759"/>
<dbReference type="PANTHER" id="PTHR46506">
    <property type="entry name" value="OS05G0143600 PROTEIN"/>
    <property type="match status" value="1"/>
</dbReference>
<sequence length="387" mass="41722">MVAQVVVLLSYVGTRPRALMAWEGRSNGSIITDLNPMWSENQLLDNHVVVGDPKGGSGGTAVDMLSVVADTLTTKLKSITVWSGSGVDAIECQFQLDDGTVISSGKKGGNGGGAHNFELRAGEQITRVQGHSNTGISQFQFFTNQGRFSDVYGGNSGEPFVWLPPTYNPNAEVTGLIYFEGAPGKFLDRLTPVWASAPPAGYQLIIDSFDLSQLEQTGKVEAAWSNESIIDNESPNHITSTFEWSMEAEKTSTLTFSQTTKSLIGNKVATQVAVRATAGIPYVGELQSEATIGVEVSQENEWGTQATDSTTISRSYYYDRKAEVTIDPMAQGQGKAVGYRMECADLRWTGKVIITYSDGTTKTVPADGTLSSSSMTKMHTTYTQMPL</sequence>
<dbReference type="InterPro" id="IPR036404">
    <property type="entry name" value="Jacalin-like_lectin_dom_sf"/>
</dbReference>
<dbReference type="Proteomes" id="UP001049176">
    <property type="component" value="Chromosome 5"/>
</dbReference>
<name>A0A9P7USY4_9AGAR</name>
<organism evidence="2 3">
    <name type="scientific">Marasmius oreades</name>
    <name type="common">fairy-ring Marasmius</name>
    <dbReference type="NCBI Taxonomy" id="181124"/>
    <lineage>
        <taxon>Eukaryota</taxon>
        <taxon>Fungi</taxon>
        <taxon>Dikarya</taxon>
        <taxon>Basidiomycota</taxon>
        <taxon>Agaricomycotina</taxon>
        <taxon>Agaricomycetes</taxon>
        <taxon>Agaricomycetidae</taxon>
        <taxon>Agaricales</taxon>
        <taxon>Marasmiineae</taxon>
        <taxon>Marasmiaceae</taxon>
        <taxon>Marasmius</taxon>
    </lineage>
</organism>
<dbReference type="InterPro" id="IPR001229">
    <property type="entry name" value="Jacalin-like_lectin_dom"/>
</dbReference>
<dbReference type="Gene3D" id="2.170.15.10">
    <property type="entry name" value="Proaerolysin, chain A, domain 3"/>
    <property type="match status" value="1"/>
</dbReference>
<protein>
    <recommendedName>
        <fullName evidence="1">Jacalin-type lectin domain-containing protein</fullName>
    </recommendedName>
</protein>
<dbReference type="RefSeq" id="XP_043009145.1">
    <property type="nucleotide sequence ID" value="XM_043153860.1"/>
</dbReference>
<reference evidence="2" key="1">
    <citation type="journal article" date="2021" name="Genome Biol. Evol.">
        <title>The assembled and annotated genome of the fairy-ring fungus Marasmius oreades.</title>
        <authorList>
            <person name="Hiltunen M."/>
            <person name="Ament-Velasquez S.L."/>
            <person name="Johannesson H."/>
        </authorList>
    </citation>
    <scope>NUCLEOTIDE SEQUENCE</scope>
    <source>
        <strain evidence="2">03SP1</strain>
    </source>
</reference>
<dbReference type="KEGG" id="more:E1B28_009009"/>
<evidence type="ECO:0000313" key="3">
    <source>
        <dbReference type="Proteomes" id="UP001049176"/>
    </source>
</evidence>
<keyword evidence="3" id="KW-1185">Reference proteome</keyword>
<dbReference type="Pfam" id="PF01419">
    <property type="entry name" value="Jacalin"/>
    <property type="match status" value="1"/>
</dbReference>
<dbReference type="EMBL" id="CM032185">
    <property type="protein sequence ID" value="KAG7092675.1"/>
    <property type="molecule type" value="Genomic_DNA"/>
</dbReference>
<dbReference type="SUPFAM" id="SSF51101">
    <property type="entry name" value="Mannose-binding lectins"/>
    <property type="match status" value="1"/>
</dbReference>
<dbReference type="SMART" id="SM00915">
    <property type="entry name" value="Jacalin"/>
    <property type="match status" value="1"/>
</dbReference>
<accession>A0A9P7USY4</accession>
<dbReference type="PROSITE" id="PS51752">
    <property type="entry name" value="JACALIN_LECTIN"/>
    <property type="match status" value="1"/>
</dbReference>
<dbReference type="SUPFAM" id="SSF56973">
    <property type="entry name" value="Aerolisin/ETX pore-forming domain"/>
    <property type="match status" value="1"/>
</dbReference>